<dbReference type="Proteomes" id="UP000886476">
    <property type="component" value="Unassembled WGS sequence"/>
</dbReference>
<evidence type="ECO:0000313" key="2">
    <source>
        <dbReference type="Proteomes" id="UP000886476"/>
    </source>
</evidence>
<organism evidence="1 2">
    <name type="scientific">Bradyrhizobium aeschynomenes</name>
    <dbReference type="NCBI Taxonomy" id="2734909"/>
    <lineage>
        <taxon>Bacteria</taxon>
        <taxon>Pseudomonadati</taxon>
        <taxon>Pseudomonadota</taxon>
        <taxon>Alphaproteobacteria</taxon>
        <taxon>Hyphomicrobiales</taxon>
        <taxon>Nitrobacteraceae</taxon>
        <taxon>Bradyrhizobium</taxon>
    </lineage>
</organism>
<evidence type="ECO:0008006" key="3">
    <source>
        <dbReference type="Google" id="ProtNLM"/>
    </source>
</evidence>
<keyword evidence="2" id="KW-1185">Reference proteome</keyword>
<reference evidence="1" key="1">
    <citation type="submission" date="2020-05" db="EMBL/GenBank/DDBJ databases">
        <title>Nod-independent and nitrogen-fixing Bradyrhizobium aeschynomene sp. nov. isolated from nodules of Aeschynomene indica.</title>
        <authorList>
            <person name="Zhang Z."/>
        </authorList>
    </citation>
    <scope>NUCLEOTIDE SEQUENCE</scope>
    <source>
        <strain evidence="1">83012</strain>
    </source>
</reference>
<sequence>MLVHQHLRLDVCALRQEHVAWLAAQPATLLYCDEVFLCHAAPDDDAAFWLEQIMEDGTSRPSNLVSIEARVAGIDASLILCGHSHLPRIVRLSDSRLVVNPGSVGLPGCRISTPKRYHVETGTPDAGYAIAERRLGRWSATFRYVPYDPTRMAALARDGGRPDWASAIATGWVD</sequence>
<name>A0ABX2CKY8_9BRAD</name>
<protein>
    <recommendedName>
        <fullName evidence="3">Calcineurin-like phosphoesterase domain-containing protein</fullName>
    </recommendedName>
</protein>
<dbReference type="SUPFAM" id="SSF56300">
    <property type="entry name" value="Metallo-dependent phosphatases"/>
    <property type="match status" value="1"/>
</dbReference>
<dbReference type="EMBL" id="JABFDN010000010">
    <property type="protein sequence ID" value="NPU68365.1"/>
    <property type="molecule type" value="Genomic_DNA"/>
</dbReference>
<dbReference type="Gene3D" id="3.60.21.10">
    <property type="match status" value="1"/>
</dbReference>
<gene>
    <name evidence="1" type="ORF">HL667_25420</name>
</gene>
<proteinExistence type="predicted"/>
<evidence type="ECO:0000313" key="1">
    <source>
        <dbReference type="EMBL" id="NPU68365.1"/>
    </source>
</evidence>
<comment type="caution">
    <text evidence="1">The sequence shown here is derived from an EMBL/GenBank/DDBJ whole genome shotgun (WGS) entry which is preliminary data.</text>
</comment>
<dbReference type="InterPro" id="IPR029052">
    <property type="entry name" value="Metallo-depent_PP-like"/>
</dbReference>
<accession>A0ABX2CKY8</accession>
<dbReference type="RefSeq" id="WP_172113432.1">
    <property type="nucleotide sequence ID" value="NZ_JABFDN010000010.1"/>
</dbReference>